<accession>A0ABS8PW77</accession>
<organism evidence="2 3">
    <name type="scientific">Niabella pedocola</name>
    <dbReference type="NCBI Taxonomy" id="1752077"/>
    <lineage>
        <taxon>Bacteria</taxon>
        <taxon>Pseudomonadati</taxon>
        <taxon>Bacteroidota</taxon>
        <taxon>Chitinophagia</taxon>
        <taxon>Chitinophagales</taxon>
        <taxon>Chitinophagaceae</taxon>
        <taxon>Niabella</taxon>
    </lineage>
</organism>
<protein>
    <submittedName>
        <fullName evidence="2">DUF1801 domain-containing protein</fullName>
    </submittedName>
</protein>
<gene>
    <name evidence="2" type="ORF">LQ567_21220</name>
</gene>
<dbReference type="InterPro" id="IPR014922">
    <property type="entry name" value="YdhG-like"/>
</dbReference>
<evidence type="ECO:0000313" key="2">
    <source>
        <dbReference type="EMBL" id="MCD2425321.1"/>
    </source>
</evidence>
<keyword evidence="3" id="KW-1185">Reference proteome</keyword>
<comment type="caution">
    <text evidence="2">The sequence shown here is derived from an EMBL/GenBank/DDBJ whole genome shotgun (WGS) entry which is preliminary data.</text>
</comment>
<dbReference type="RefSeq" id="WP_231007783.1">
    <property type="nucleotide sequence ID" value="NZ_JAJNEC010000007.1"/>
</dbReference>
<dbReference type="Proteomes" id="UP001199816">
    <property type="component" value="Unassembled WGS sequence"/>
</dbReference>
<evidence type="ECO:0000259" key="1">
    <source>
        <dbReference type="Pfam" id="PF08818"/>
    </source>
</evidence>
<name>A0ABS8PW77_9BACT</name>
<dbReference type="SUPFAM" id="SSF159888">
    <property type="entry name" value="YdhG-like"/>
    <property type="match status" value="1"/>
</dbReference>
<dbReference type="Pfam" id="PF08818">
    <property type="entry name" value="DUF1801"/>
    <property type="match status" value="1"/>
</dbReference>
<sequence>MNTTFEDFLTLYPLSVQCNARLLRQVILGQLPGIDEQLDLPAKMIAYSYGPGYADLICVILPSKKGLKLGFNKGPEIQDPDGLLQGTSKTTRYVTIDNSEQIQAPAIARLLTAALEQYKKRAAHSGK</sequence>
<proteinExistence type="predicted"/>
<evidence type="ECO:0000313" key="3">
    <source>
        <dbReference type="Proteomes" id="UP001199816"/>
    </source>
</evidence>
<feature type="domain" description="YdhG-like" evidence="1">
    <location>
        <begin position="20"/>
        <end position="115"/>
    </location>
</feature>
<reference evidence="2 3" key="1">
    <citation type="submission" date="2021-11" db="EMBL/GenBank/DDBJ databases">
        <title>Genomic of Niabella pedocola.</title>
        <authorList>
            <person name="Wu T."/>
        </authorList>
    </citation>
    <scope>NUCLEOTIDE SEQUENCE [LARGE SCALE GENOMIC DNA]</scope>
    <source>
        <strain evidence="2 3">JCM 31011</strain>
    </source>
</reference>
<dbReference type="EMBL" id="JAJNEC010000007">
    <property type="protein sequence ID" value="MCD2425321.1"/>
    <property type="molecule type" value="Genomic_DNA"/>
</dbReference>